<dbReference type="Pfam" id="PF00389">
    <property type="entry name" value="2-Hacid_dh"/>
    <property type="match status" value="1"/>
</dbReference>
<dbReference type="FunFam" id="3.40.50.720:FF:000041">
    <property type="entry name" value="D-3-phosphoglycerate dehydrogenase"/>
    <property type="match status" value="1"/>
</dbReference>
<dbReference type="SUPFAM" id="SSF52283">
    <property type="entry name" value="Formate/glycerate dehydrogenase catalytic domain-like"/>
    <property type="match status" value="1"/>
</dbReference>
<dbReference type="InterPro" id="IPR029753">
    <property type="entry name" value="D-isomer_DH_CS"/>
</dbReference>
<proteinExistence type="inferred from homology"/>
<dbReference type="GO" id="GO:0047545">
    <property type="term" value="F:(S)-2-hydroxyglutarate dehydrogenase activity"/>
    <property type="evidence" value="ECO:0007669"/>
    <property type="project" value="UniProtKB-ARBA"/>
</dbReference>
<dbReference type="InterPro" id="IPR006139">
    <property type="entry name" value="D-isomer_2_OHA_DH_cat_dom"/>
</dbReference>
<dbReference type="AlphaFoldDB" id="A0A0K6HA53"/>
<evidence type="ECO:0000313" key="15">
    <source>
        <dbReference type="Proteomes" id="UP000182598"/>
    </source>
</evidence>
<evidence type="ECO:0000256" key="7">
    <source>
        <dbReference type="ARBA" id="ARBA00023002"/>
    </source>
</evidence>
<dbReference type="InterPro" id="IPR050418">
    <property type="entry name" value="D-iso_2-hydroxyacid_DH_PdxB"/>
</dbReference>
<dbReference type="PROSITE" id="PS00670">
    <property type="entry name" value="D_2_HYDROXYACID_DH_2"/>
    <property type="match status" value="1"/>
</dbReference>
<dbReference type="CDD" id="cd04901">
    <property type="entry name" value="ACT_3PGDH"/>
    <property type="match status" value="1"/>
</dbReference>
<evidence type="ECO:0000256" key="2">
    <source>
        <dbReference type="ARBA" id="ARBA00005216"/>
    </source>
</evidence>
<dbReference type="Pfam" id="PF22629">
    <property type="entry name" value="ACT_AHAS_ss"/>
    <property type="match status" value="1"/>
</dbReference>
<dbReference type="InterPro" id="IPR045865">
    <property type="entry name" value="ACT-like_dom_sf"/>
</dbReference>
<dbReference type="GO" id="GO:0051287">
    <property type="term" value="F:NAD binding"/>
    <property type="evidence" value="ECO:0007669"/>
    <property type="project" value="InterPro"/>
</dbReference>
<dbReference type="InterPro" id="IPR036291">
    <property type="entry name" value="NAD(P)-bd_dom_sf"/>
</dbReference>
<dbReference type="PROSITE" id="PS00065">
    <property type="entry name" value="D_2_HYDROXYACID_DH_1"/>
    <property type="match status" value="1"/>
</dbReference>
<evidence type="ECO:0000256" key="5">
    <source>
        <dbReference type="ARBA" id="ARBA00013143"/>
    </source>
</evidence>
<evidence type="ECO:0000256" key="4">
    <source>
        <dbReference type="ARBA" id="ARBA00013001"/>
    </source>
</evidence>
<gene>
    <name evidence="14" type="ORF">Ga0061064_1938</name>
</gene>
<evidence type="ECO:0000256" key="12">
    <source>
        <dbReference type="RuleBase" id="RU003719"/>
    </source>
</evidence>
<dbReference type="EC" id="1.1.1.95" evidence="5"/>
<evidence type="ECO:0000256" key="10">
    <source>
        <dbReference type="ARBA" id="ARBA00048126"/>
    </source>
</evidence>
<organism evidence="14 15">
    <name type="scientific">Pseudidiomarina woesei</name>
    <dbReference type="NCBI Taxonomy" id="1381080"/>
    <lineage>
        <taxon>Bacteria</taxon>
        <taxon>Pseudomonadati</taxon>
        <taxon>Pseudomonadota</taxon>
        <taxon>Gammaproteobacteria</taxon>
        <taxon>Alteromonadales</taxon>
        <taxon>Idiomarinaceae</taxon>
        <taxon>Pseudidiomarina</taxon>
    </lineage>
</organism>
<dbReference type="EC" id="1.1.1.399" evidence="4"/>
<dbReference type="UniPathway" id="UPA00135">
    <property type="reaction ID" value="UER00196"/>
</dbReference>
<evidence type="ECO:0000256" key="6">
    <source>
        <dbReference type="ARBA" id="ARBA00021582"/>
    </source>
</evidence>
<dbReference type="Gene3D" id="3.30.70.260">
    <property type="match status" value="1"/>
</dbReference>
<protein>
    <recommendedName>
        <fullName evidence="6">D-3-phosphoglycerate dehydrogenase</fullName>
        <ecNumber evidence="4">1.1.1.399</ecNumber>
        <ecNumber evidence="5">1.1.1.95</ecNumber>
    </recommendedName>
    <alternativeName>
        <fullName evidence="9">2-oxoglutarate reductase</fullName>
    </alternativeName>
</protein>
<keyword evidence="8" id="KW-0520">NAD</keyword>
<dbReference type="NCBIfam" id="NF008759">
    <property type="entry name" value="PRK11790.1"/>
    <property type="match status" value="1"/>
</dbReference>
<evidence type="ECO:0000256" key="11">
    <source>
        <dbReference type="ARBA" id="ARBA00048731"/>
    </source>
</evidence>
<dbReference type="SUPFAM" id="SSF51735">
    <property type="entry name" value="NAD(P)-binding Rossmann-fold domains"/>
    <property type="match status" value="1"/>
</dbReference>
<sequence length="415" mass="44889">MSHQPTSLAKERIQILLLEGVHESAVEVLKQHGYSNIKTLKTSLNEDELCEAIKDVHFIGIRSRTQLTAKVFAAAEKLAAVGCFCIGTNQVDLAAARDNGVVVFNAPFSNTRSVAELVLAEIIMLLRRIPEKNAAAHRGGWDKAAKGSFEVRGKVLGIVGYGHIGTQLGILAEQLGMQVRYYDIETKLSLGNALQVGSLNELLKQADVVTLHVPETPQTQWMIGPNELAQMKPGAVFINASRGTVVKINALADALKSGHLAGAAIDVFPVEPKGNDEQFESPLRGLDNCILTPHIGGSTEEAQENIGIEVAGKLVRYSDNGSTLSAVNFPEVALPAHEGSRRLLHIHHNRPGMLTRINQLLAEQNINVSGQYLQTDSKVGYVVIDIETPPKSTIADDLLIAMRAIDGTIKARVLY</sequence>
<reference evidence="15" key="1">
    <citation type="submission" date="2015-08" db="EMBL/GenBank/DDBJ databases">
        <authorList>
            <person name="Varghese N."/>
        </authorList>
    </citation>
    <scope>NUCLEOTIDE SEQUENCE [LARGE SCALE GENOMIC DNA]</scope>
    <source>
        <strain evidence="15">DSM 27808</strain>
    </source>
</reference>
<dbReference type="InterPro" id="IPR054480">
    <property type="entry name" value="AHAS_small-like_ACT"/>
</dbReference>
<dbReference type="GO" id="GO:0004617">
    <property type="term" value="F:phosphoglycerate dehydrogenase activity"/>
    <property type="evidence" value="ECO:0007669"/>
    <property type="project" value="UniProtKB-EC"/>
</dbReference>
<comment type="similarity">
    <text evidence="3 12">Belongs to the D-isomer specific 2-hydroxyacid dehydrogenase family.</text>
</comment>
<evidence type="ECO:0000256" key="3">
    <source>
        <dbReference type="ARBA" id="ARBA00005854"/>
    </source>
</evidence>
<evidence type="ECO:0000256" key="8">
    <source>
        <dbReference type="ARBA" id="ARBA00023027"/>
    </source>
</evidence>
<dbReference type="Pfam" id="PF02826">
    <property type="entry name" value="2-Hacid_dh_C"/>
    <property type="match status" value="1"/>
</dbReference>
<dbReference type="InterPro" id="IPR006140">
    <property type="entry name" value="D-isomer_DH_NAD-bd"/>
</dbReference>
<dbReference type="Gene3D" id="3.40.50.720">
    <property type="entry name" value="NAD(P)-binding Rossmann-like Domain"/>
    <property type="match status" value="2"/>
</dbReference>
<comment type="function">
    <text evidence="1">Catalyzes the reversible oxidation of 3-phospho-D-glycerate to 3-phosphonooxypyruvate, the first step of the phosphorylated L-serine biosynthesis pathway. Also catalyzes the reversible oxidation of 2-hydroxyglutarate to 2-oxoglutarate.</text>
</comment>
<comment type="pathway">
    <text evidence="2">Amino-acid biosynthesis; L-serine biosynthesis; L-serine from 3-phospho-D-glycerate: step 1/3.</text>
</comment>
<evidence type="ECO:0000256" key="1">
    <source>
        <dbReference type="ARBA" id="ARBA00003800"/>
    </source>
</evidence>
<name>A0A0K6HA53_9GAMM</name>
<dbReference type="InterPro" id="IPR002912">
    <property type="entry name" value="ACT_dom"/>
</dbReference>
<dbReference type="PANTHER" id="PTHR43761:SF1">
    <property type="entry name" value="D-ISOMER SPECIFIC 2-HYDROXYACID DEHYDROGENASE CATALYTIC DOMAIN-CONTAINING PROTEIN-RELATED"/>
    <property type="match status" value="1"/>
</dbReference>
<dbReference type="InterPro" id="IPR029752">
    <property type="entry name" value="D-isomer_DH_CS1"/>
</dbReference>
<dbReference type="Proteomes" id="UP000182598">
    <property type="component" value="Unassembled WGS sequence"/>
</dbReference>
<dbReference type="PANTHER" id="PTHR43761">
    <property type="entry name" value="D-ISOMER SPECIFIC 2-HYDROXYACID DEHYDROGENASE FAMILY PROTEIN (AFU_ORTHOLOGUE AFUA_1G13630)"/>
    <property type="match status" value="1"/>
</dbReference>
<dbReference type="OrthoDB" id="9805416at2"/>
<comment type="catalytic activity">
    <reaction evidence="11">
        <text>(2R)-3-phosphoglycerate + NAD(+) = 3-phosphooxypyruvate + NADH + H(+)</text>
        <dbReference type="Rhea" id="RHEA:12641"/>
        <dbReference type="ChEBI" id="CHEBI:15378"/>
        <dbReference type="ChEBI" id="CHEBI:18110"/>
        <dbReference type="ChEBI" id="CHEBI:57540"/>
        <dbReference type="ChEBI" id="CHEBI:57945"/>
        <dbReference type="ChEBI" id="CHEBI:58272"/>
        <dbReference type="EC" id="1.1.1.95"/>
    </reaction>
</comment>
<dbReference type="PROSITE" id="PS51671">
    <property type="entry name" value="ACT"/>
    <property type="match status" value="1"/>
</dbReference>
<comment type="catalytic activity">
    <reaction evidence="10">
        <text>(R)-2-hydroxyglutarate + NAD(+) = 2-oxoglutarate + NADH + H(+)</text>
        <dbReference type="Rhea" id="RHEA:49612"/>
        <dbReference type="ChEBI" id="CHEBI:15378"/>
        <dbReference type="ChEBI" id="CHEBI:15801"/>
        <dbReference type="ChEBI" id="CHEBI:16810"/>
        <dbReference type="ChEBI" id="CHEBI:57540"/>
        <dbReference type="ChEBI" id="CHEBI:57945"/>
        <dbReference type="EC" id="1.1.1.399"/>
    </reaction>
</comment>
<feature type="domain" description="ACT" evidence="13">
    <location>
        <begin position="342"/>
        <end position="415"/>
    </location>
</feature>
<dbReference type="EMBL" id="CYHB01000006">
    <property type="protein sequence ID" value="CUA87776.1"/>
    <property type="molecule type" value="Genomic_DNA"/>
</dbReference>
<evidence type="ECO:0000313" key="14">
    <source>
        <dbReference type="EMBL" id="CUA87776.1"/>
    </source>
</evidence>
<keyword evidence="15" id="KW-1185">Reference proteome</keyword>
<evidence type="ECO:0000256" key="9">
    <source>
        <dbReference type="ARBA" id="ARBA00030455"/>
    </source>
</evidence>
<dbReference type="SUPFAM" id="SSF55021">
    <property type="entry name" value="ACT-like"/>
    <property type="match status" value="1"/>
</dbReference>
<accession>A0A0K6HA53</accession>
<keyword evidence="7 12" id="KW-0560">Oxidoreductase</keyword>
<dbReference type="CDD" id="cd12176">
    <property type="entry name" value="PGDH_3"/>
    <property type="match status" value="1"/>
</dbReference>
<evidence type="ECO:0000259" key="13">
    <source>
        <dbReference type="PROSITE" id="PS51671"/>
    </source>
</evidence>
<dbReference type="RefSeq" id="WP_055439582.1">
    <property type="nucleotide sequence ID" value="NZ_CYHB01000006.1"/>
</dbReference>
<dbReference type="GO" id="GO:0006564">
    <property type="term" value="P:L-serine biosynthetic process"/>
    <property type="evidence" value="ECO:0007669"/>
    <property type="project" value="UniProtKB-ARBA"/>
</dbReference>